<reference evidence="1 2" key="1">
    <citation type="journal article" date="2018" name="MBio">
        <title>Comparative Genomics Reveals the Core Gene Toolbox for the Fungus-Insect Symbiosis.</title>
        <authorList>
            <person name="Wang Y."/>
            <person name="Stata M."/>
            <person name="Wang W."/>
            <person name="Stajich J.E."/>
            <person name="White M.M."/>
            <person name="Moncalvo J.M."/>
        </authorList>
    </citation>
    <scope>NUCLEOTIDE SEQUENCE [LARGE SCALE GENOMIC DNA]</scope>
    <source>
        <strain evidence="1 2">SWE-8-4</strain>
    </source>
</reference>
<proteinExistence type="predicted"/>
<protein>
    <recommendedName>
        <fullName evidence="3">N-terminal of MaoC-like dehydratase domain-containing protein</fullName>
    </recommendedName>
</protein>
<gene>
    <name evidence="1" type="ORF">BB561_004748</name>
</gene>
<dbReference type="InterPro" id="IPR052741">
    <property type="entry name" value="Mitochondrial_HTD2"/>
</dbReference>
<dbReference type="InterPro" id="IPR029069">
    <property type="entry name" value="HotDog_dom_sf"/>
</dbReference>
<accession>A0A2T9YEH2</accession>
<name>A0A2T9YEH2_9FUNG</name>
<evidence type="ECO:0000313" key="1">
    <source>
        <dbReference type="EMBL" id="PVU90730.1"/>
    </source>
</evidence>
<dbReference type="Proteomes" id="UP000245383">
    <property type="component" value="Unassembled WGS sequence"/>
</dbReference>
<dbReference type="OrthoDB" id="3257538at2759"/>
<dbReference type="EMBL" id="MBFR01000240">
    <property type="protein sequence ID" value="PVU90730.1"/>
    <property type="molecule type" value="Genomic_DNA"/>
</dbReference>
<dbReference type="SUPFAM" id="SSF54637">
    <property type="entry name" value="Thioesterase/thiol ester dehydrase-isomerase"/>
    <property type="match status" value="1"/>
</dbReference>
<organism evidence="1 2">
    <name type="scientific">Smittium simulii</name>
    <dbReference type="NCBI Taxonomy" id="133385"/>
    <lineage>
        <taxon>Eukaryota</taxon>
        <taxon>Fungi</taxon>
        <taxon>Fungi incertae sedis</taxon>
        <taxon>Zoopagomycota</taxon>
        <taxon>Kickxellomycotina</taxon>
        <taxon>Harpellomycetes</taxon>
        <taxon>Harpellales</taxon>
        <taxon>Legeriomycetaceae</taxon>
        <taxon>Smittium</taxon>
    </lineage>
</organism>
<dbReference type="Gene3D" id="3.10.129.10">
    <property type="entry name" value="Hotdog Thioesterase"/>
    <property type="match status" value="1"/>
</dbReference>
<dbReference type="PANTHER" id="PTHR28152:SF1">
    <property type="entry name" value="HYDROXYACYL-THIOESTER DEHYDRATASE TYPE 2, MITOCHONDRIAL"/>
    <property type="match status" value="1"/>
</dbReference>
<dbReference type="GO" id="GO:0019171">
    <property type="term" value="F:(3R)-hydroxyacyl-[acyl-carrier-protein] dehydratase activity"/>
    <property type="evidence" value="ECO:0007669"/>
    <property type="project" value="TreeGrafter"/>
</dbReference>
<keyword evidence="2" id="KW-1185">Reference proteome</keyword>
<dbReference type="STRING" id="133385.A0A2T9YEH2"/>
<comment type="caution">
    <text evidence="1">The sequence shown here is derived from an EMBL/GenBank/DDBJ whole genome shotgun (WGS) entry which is preliminary data.</text>
</comment>
<evidence type="ECO:0008006" key="3">
    <source>
        <dbReference type="Google" id="ProtNLM"/>
    </source>
</evidence>
<dbReference type="AlphaFoldDB" id="A0A2T9YEH2"/>
<sequence length="352" mass="39530">MYFKSCNTISKTLSKLQTAPKLYSPTKLAVLGKFYSTHEGSLSKVIDSWSKQVLNKEIVYNDNIDGRRVSFLRNVLAPHMPADYPALQLDPTTQEAAPGTPLFANSHLAYFWLPFKENELSFDGYFAGEAPPPPFKQRVWAGGNLEFTSSNQLLVGQKSKLVSVITSVIEKSRTPSSGGPLAMIQMKRSVFNDFGLSLVETRELAYMLETNPNRRNILPKMSPDISHTLKPTEITLFRYSALTWNSHRIHYDQEYTRNSENHPAVLVHGPLTCTLLLEFLRCHTPKGYQLAKFKYRAVSPLYVNQNLTLCIKWSNKTNPILSDNTIECDLWALNGDGGVGMSGKATLCKTSE</sequence>
<evidence type="ECO:0000313" key="2">
    <source>
        <dbReference type="Proteomes" id="UP000245383"/>
    </source>
</evidence>
<dbReference type="PANTHER" id="PTHR28152">
    <property type="entry name" value="HYDROXYACYL-THIOESTER DEHYDRATASE TYPE 2, MITOCHONDRIAL"/>
    <property type="match status" value="1"/>
</dbReference>
<dbReference type="GO" id="GO:0005739">
    <property type="term" value="C:mitochondrion"/>
    <property type="evidence" value="ECO:0007669"/>
    <property type="project" value="TreeGrafter"/>
</dbReference>